<dbReference type="AlphaFoldDB" id="A0AAE1TIK8"/>
<feature type="compositionally biased region" description="Low complexity" evidence="1">
    <location>
        <begin position="50"/>
        <end position="61"/>
    </location>
</feature>
<dbReference type="Proteomes" id="UP001292094">
    <property type="component" value="Unassembled WGS sequence"/>
</dbReference>
<organism evidence="2 3">
    <name type="scientific">Petrolisthes manimaculis</name>
    <dbReference type="NCBI Taxonomy" id="1843537"/>
    <lineage>
        <taxon>Eukaryota</taxon>
        <taxon>Metazoa</taxon>
        <taxon>Ecdysozoa</taxon>
        <taxon>Arthropoda</taxon>
        <taxon>Crustacea</taxon>
        <taxon>Multicrustacea</taxon>
        <taxon>Malacostraca</taxon>
        <taxon>Eumalacostraca</taxon>
        <taxon>Eucarida</taxon>
        <taxon>Decapoda</taxon>
        <taxon>Pleocyemata</taxon>
        <taxon>Anomura</taxon>
        <taxon>Galatheoidea</taxon>
        <taxon>Porcellanidae</taxon>
        <taxon>Petrolisthes</taxon>
    </lineage>
</organism>
<gene>
    <name evidence="2" type="ORF">Pmani_040271</name>
</gene>
<dbReference type="EMBL" id="JAWZYT010007462">
    <property type="protein sequence ID" value="KAK4286638.1"/>
    <property type="molecule type" value="Genomic_DNA"/>
</dbReference>
<evidence type="ECO:0000256" key="1">
    <source>
        <dbReference type="SAM" id="MobiDB-lite"/>
    </source>
</evidence>
<feature type="region of interest" description="Disordered" evidence="1">
    <location>
        <begin position="1"/>
        <end position="83"/>
    </location>
</feature>
<evidence type="ECO:0000313" key="2">
    <source>
        <dbReference type="EMBL" id="KAK4286638.1"/>
    </source>
</evidence>
<comment type="caution">
    <text evidence="2">The sequence shown here is derived from an EMBL/GenBank/DDBJ whole genome shotgun (WGS) entry which is preliminary data.</text>
</comment>
<evidence type="ECO:0000313" key="3">
    <source>
        <dbReference type="Proteomes" id="UP001292094"/>
    </source>
</evidence>
<keyword evidence="3" id="KW-1185">Reference proteome</keyword>
<proteinExistence type="predicted"/>
<name>A0AAE1TIK8_9EUCA</name>
<reference evidence="2" key="1">
    <citation type="submission" date="2023-11" db="EMBL/GenBank/DDBJ databases">
        <title>Genome assemblies of two species of porcelain crab, Petrolisthes cinctipes and Petrolisthes manimaculis (Anomura: Porcellanidae).</title>
        <authorList>
            <person name="Angst P."/>
        </authorList>
    </citation>
    <scope>NUCLEOTIDE SEQUENCE</scope>
    <source>
        <strain evidence="2">PB745_02</strain>
        <tissue evidence="2">Gill</tissue>
    </source>
</reference>
<accession>A0AAE1TIK8</accession>
<feature type="compositionally biased region" description="Polar residues" evidence="1">
    <location>
        <begin position="28"/>
        <end position="42"/>
    </location>
</feature>
<feature type="compositionally biased region" description="Polar residues" evidence="1">
    <location>
        <begin position="74"/>
        <end position="83"/>
    </location>
</feature>
<protein>
    <submittedName>
        <fullName evidence="2">Uncharacterized protein</fullName>
    </submittedName>
</protein>
<sequence>MEQEGRSRTGPNRSSSRRGPRPDWRSSNQSGGTNSSANQYSSSDEECDVRSSGRSYRGSQRTGKRGKVGLPATRLTQQEESLL</sequence>